<comment type="caution">
    <text evidence="2">The sequence shown here is derived from an EMBL/GenBank/DDBJ whole genome shotgun (WGS) entry which is preliminary data.</text>
</comment>
<protein>
    <submittedName>
        <fullName evidence="2">Uncharacterized protein</fullName>
    </submittedName>
</protein>
<proteinExistence type="predicted"/>
<evidence type="ECO:0000313" key="2">
    <source>
        <dbReference type="EMBL" id="RXH71894.1"/>
    </source>
</evidence>
<feature type="transmembrane region" description="Helical" evidence="1">
    <location>
        <begin position="56"/>
        <end position="77"/>
    </location>
</feature>
<name>A0A498HNM3_MALDO</name>
<dbReference type="Proteomes" id="UP000290289">
    <property type="component" value="Chromosome 16"/>
</dbReference>
<keyword evidence="1" id="KW-0472">Membrane</keyword>
<evidence type="ECO:0000256" key="1">
    <source>
        <dbReference type="SAM" id="Phobius"/>
    </source>
</evidence>
<dbReference type="EMBL" id="RDQH01000342">
    <property type="protein sequence ID" value="RXH71894.1"/>
    <property type="molecule type" value="Genomic_DNA"/>
</dbReference>
<keyword evidence="1" id="KW-0812">Transmembrane</keyword>
<keyword evidence="3" id="KW-1185">Reference proteome</keyword>
<evidence type="ECO:0000313" key="3">
    <source>
        <dbReference type="Proteomes" id="UP000290289"/>
    </source>
</evidence>
<keyword evidence="1" id="KW-1133">Transmembrane helix</keyword>
<gene>
    <name evidence="2" type="ORF">DVH24_025395</name>
</gene>
<dbReference type="AlphaFoldDB" id="A0A498HNM3"/>
<reference evidence="2 3" key="1">
    <citation type="submission" date="2018-10" db="EMBL/GenBank/DDBJ databases">
        <title>A high-quality apple genome assembly.</title>
        <authorList>
            <person name="Hu J."/>
        </authorList>
    </citation>
    <scope>NUCLEOTIDE SEQUENCE [LARGE SCALE GENOMIC DNA]</scope>
    <source>
        <strain evidence="3">cv. HFTH1</strain>
        <tissue evidence="2">Young leaf</tissue>
    </source>
</reference>
<sequence length="105" mass="11869">MDKGSTQQMELEETYMSHEIKNIVASEGEERVIRRMKSRVGEKLILACNPCTRHTLWPNSLLVGGVAYWGLMGSVLLLDGKKLQFSLCLFGSFMQSMLRLLNISC</sequence>
<accession>A0A498HNM3</accession>
<organism evidence="2 3">
    <name type="scientific">Malus domestica</name>
    <name type="common">Apple</name>
    <name type="synonym">Pyrus malus</name>
    <dbReference type="NCBI Taxonomy" id="3750"/>
    <lineage>
        <taxon>Eukaryota</taxon>
        <taxon>Viridiplantae</taxon>
        <taxon>Streptophyta</taxon>
        <taxon>Embryophyta</taxon>
        <taxon>Tracheophyta</taxon>
        <taxon>Spermatophyta</taxon>
        <taxon>Magnoliopsida</taxon>
        <taxon>eudicotyledons</taxon>
        <taxon>Gunneridae</taxon>
        <taxon>Pentapetalae</taxon>
        <taxon>rosids</taxon>
        <taxon>fabids</taxon>
        <taxon>Rosales</taxon>
        <taxon>Rosaceae</taxon>
        <taxon>Amygdaloideae</taxon>
        <taxon>Maleae</taxon>
        <taxon>Malus</taxon>
    </lineage>
</organism>